<accession>A0AAD7Z3K3</accession>
<dbReference type="InterPro" id="IPR006612">
    <property type="entry name" value="THAP_Znf"/>
</dbReference>
<name>A0AAD7Z3K3_MYTSE</name>
<evidence type="ECO:0000256" key="3">
    <source>
        <dbReference type="ARBA" id="ARBA00022833"/>
    </source>
</evidence>
<organism evidence="8 9">
    <name type="scientific">Mythimna separata</name>
    <name type="common">Oriental armyworm</name>
    <name type="synonym">Pseudaletia separata</name>
    <dbReference type="NCBI Taxonomy" id="271217"/>
    <lineage>
        <taxon>Eukaryota</taxon>
        <taxon>Metazoa</taxon>
        <taxon>Ecdysozoa</taxon>
        <taxon>Arthropoda</taxon>
        <taxon>Hexapoda</taxon>
        <taxon>Insecta</taxon>
        <taxon>Pterygota</taxon>
        <taxon>Neoptera</taxon>
        <taxon>Endopterygota</taxon>
        <taxon>Lepidoptera</taxon>
        <taxon>Glossata</taxon>
        <taxon>Ditrysia</taxon>
        <taxon>Noctuoidea</taxon>
        <taxon>Noctuidae</taxon>
        <taxon>Noctuinae</taxon>
        <taxon>Hadenini</taxon>
        <taxon>Mythimna</taxon>
    </lineage>
</organism>
<evidence type="ECO:0000313" key="8">
    <source>
        <dbReference type="EMBL" id="KAJ8737069.1"/>
    </source>
</evidence>
<feature type="domain" description="THAP-type" evidence="7">
    <location>
        <begin position="39"/>
        <end position="121"/>
    </location>
</feature>
<keyword evidence="1" id="KW-0479">Metal-binding</keyword>
<proteinExistence type="predicted"/>
<sequence length="302" mass="33866">MTSPTRPLEHLTFATVFSGSSGYLKIMNTGEKDVSWNEGTVLLHAESCQDRYDFGVAIHTFPQPTKDPNRFKIWVKLAGDLLKDLSDEEIYHRKRICDIHFLPQHKTRNNRLSAIAVPSLQLPGTATENIVSPMIHTEMPSTSSAINPSNTVVQPGIATVNIASSSIDTDMPSTSSRIDMCSKSNYLRLGSKNKPASYITMSSQKQIKNLKRQILRLKKKGESYKTRLQNAEKLSKSKAFSVVTAKMSLPAKLFTRIQYCEANCEEDIATFLQSLNFFLDNKEVEKSSDAENVNDLPPQKYL</sequence>
<protein>
    <recommendedName>
        <fullName evidence="7">THAP-type domain-containing protein</fullName>
    </recommendedName>
</protein>
<dbReference type="AlphaFoldDB" id="A0AAD7Z3K3"/>
<dbReference type="Pfam" id="PF05485">
    <property type="entry name" value="THAP"/>
    <property type="match status" value="1"/>
</dbReference>
<keyword evidence="6" id="KW-0175">Coiled coil</keyword>
<comment type="caution">
    <text evidence="8">The sequence shown here is derived from an EMBL/GenBank/DDBJ whole genome shotgun (WGS) entry which is preliminary data.</text>
</comment>
<evidence type="ECO:0000259" key="7">
    <source>
        <dbReference type="PROSITE" id="PS50950"/>
    </source>
</evidence>
<dbReference type="EMBL" id="JARGEI010000001">
    <property type="protein sequence ID" value="KAJ8737069.1"/>
    <property type="molecule type" value="Genomic_DNA"/>
</dbReference>
<keyword evidence="2 5" id="KW-0863">Zinc-finger</keyword>
<dbReference type="PROSITE" id="PS50950">
    <property type="entry name" value="ZF_THAP"/>
    <property type="match status" value="1"/>
</dbReference>
<evidence type="ECO:0000256" key="2">
    <source>
        <dbReference type="ARBA" id="ARBA00022771"/>
    </source>
</evidence>
<feature type="coiled-coil region" evidence="6">
    <location>
        <begin position="200"/>
        <end position="234"/>
    </location>
</feature>
<evidence type="ECO:0000256" key="5">
    <source>
        <dbReference type="PROSITE-ProRule" id="PRU00309"/>
    </source>
</evidence>
<reference evidence="8" key="1">
    <citation type="submission" date="2023-03" db="EMBL/GenBank/DDBJ databases">
        <title>Chromosome-level genomes of two armyworms, Mythimna separata and Mythimna loreyi, provide insights into the biosynthesis and reception of sex pheromones.</title>
        <authorList>
            <person name="Zhao H."/>
        </authorList>
    </citation>
    <scope>NUCLEOTIDE SEQUENCE</scope>
    <source>
        <strain evidence="8">BeijingLab</strain>
        <tissue evidence="8">Pupa</tissue>
    </source>
</reference>
<dbReference type="GO" id="GO:0008270">
    <property type="term" value="F:zinc ion binding"/>
    <property type="evidence" value="ECO:0007669"/>
    <property type="project" value="UniProtKB-KW"/>
</dbReference>
<gene>
    <name evidence="8" type="ORF">PYW07_000340</name>
</gene>
<dbReference type="GO" id="GO:0003677">
    <property type="term" value="F:DNA binding"/>
    <property type="evidence" value="ECO:0007669"/>
    <property type="project" value="UniProtKB-UniRule"/>
</dbReference>
<evidence type="ECO:0000313" key="9">
    <source>
        <dbReference type="Proteomes" id="UP001231518"/>
    </source>
</evidence>
<dbReference type="SUPFAM" id="SSF57716">
    <property type="entry name" value="Glucocorticoid receptor-like (DNA-binding domain)"/>
    <property type="match status" value="1"/>
</dbReference>
<evidence type="ECO:0000256" key="6">
    <source>
        <dbReference type="SAM" id="Coils"/>
    </source>
</evidence>
<keyword evidence="3" id="KW-0862">Zinc</keyword>
<keyword evidence="9" id="KW-1185">Reference proteome</keyword>
<evidence type="ECO:0000256" key="1">
    <source>
        <dbReference type="ARBA" id="ARBA00022723"/>
    </source>
</evidence>
<evidence type="ECO:0000256" key="4">
    <source>
        <dbReference type="ARBA" id="ARBA00023125"/>
    </source>
</evidence>
<dbReference type="Proteomes" id="UP001231518">
    <property type="component" value="Chromosome 1"/>
</dbReference>
<keyword evidence="4 5" id="KW-0238">DNA-binding</keyword>